<feature type="binding site" evidence="3">
    <location>
        <begin position="70"/>
        <end position="77"/>
    </location>
    <ligand>
        <name>ATP</name>
        <dbReference type="ChEBI" id="CHEBI:30616"/>
    </ligand>
</feature>
<dbReference type="Gene3D" id="3.40.850.10">
    <property type="entry name" value="Kinesin motor domain"/>
    <property type="match status" value="1"/>
</dbReference>
<dbReference type="GO" id="GO:0007052">
    <property type="term" value="P:mitotic spindle organization"/>
    <property type="evidence" value="ECO:0007669"/>
    <property type="project" value="TreeGrafter"/>
</dbReference>
<dbReference type="PANTHER" id="PTHR47969:SF29">
    <property type="entry name" value="KINESIN-LIKE PROTEIN"/>
    <property type="match status" value="1"/>
</dbReference>
<dbReference type="PRINTS" id="PR00380">
    <property type="entry name" value="KINESINHEAVY"/>
</dbReference>
<dbReference type="InterPro" id="IPR027640">
    <property type="entry name" value="Kinesin-like_fam"/>
</dbReference>
<evidence type="ECO:0000256" key="5">
    <source>
        <dbReference type="SAM" id="Coils"/>
    </source>
</evidence>
<feature type="domain" description="Kinesin motor" evidence="6">
    <location>
        <begin position="1"/>
        <end position="293"/>
    </location>
</feature>
<dbReference type="Proteomes" id="UP000011082">
    <property type="component" value="Unassembled WGS sequence"/>
</dbReference>
<accession>L2GPN9</accession>
<dbReference type="STRING" id="993615.L2GPN9"/>
<dbReference type="HOGENOM" id="CLU_001485_2_1_1"/>
<keyword evidence="3 4" id="KW-0505">Motor protein</keyword>
<protein>
    <recommendedName>
        <fullName evidence="4">Kinesin-like protein</fullName>
    </recommendedName>
</protein>
<organism evidence="7 8">
    <name type="scientific">Vittaforma corneae (strain ATCC 50505)</name>
    <name type="common">Microsporidian parasite</name>
    <name type="synonym">Nosema corneum</name>
    <dbReference type="NCBI Taxonomy" id="993615"/>
    <lineage>
        <taxon>Eukaryota</taxon>
        <taxon>Fungi</taxon>
        <taxon>Fungi incertae sedis</taxon>
        <taxon>Microsporidia</taxon>
        <taxon>Nosematidae</taxon>
        <taxon>Vittaforma</taxon>
    </lineage>
</organism>
<dbReference type="SMART" id="SM00129">
    <property type="entry name" value="KISc"/>
    <property type="match status" value="1"/>
</dbReference>
<comment type="similarity">
    <text evidence="3 4">Belongs to the TRAFAC class myosin-kinesin ATPase superfamily. Kinesin family.</text>
</comment>
<dbReference type="GO" id="GO:0005875">
    <property type="term" value="C:microtubule associated complex"/>
    <property type="evidence" value="ECO:0007669"/>
    <property type="project" value="TreeGrafter"/>
</dbReference>
<dbReference type="PANTHER" id="PTHR47969">
    <property type="entry name" value="CHROMOSOME-ASSOCIATED KINESIN KIF4A-RELATED"/>
    <property type="match status" value="1"/>
</dbReference>
<dbReference type="AlphaFoldDB" id="L2GPN9"/>
<evidence type="ECO:0000256" key="3">
    <source>
        <dbReference type="PROSITE-ProRule" id="PRU00283"/>
    </source>
</evidence>
<gene>
    <name evidence="7" type="ORF">VICG_00173</name>
</gene>
<evidence type="ECO:0000256" key="2">
    <source>
        <dbReference type="ARBA" id="ARBA00022840"/>
    </source>
</evidence>
<dbReference type="InterPro" id="IPR019821">
    <property type="entry name" value="Kinesin_motor_CS"/>
</dbReference>
<keyword evidence="5" id="KW-0175">Coiled coil</keyword>
<dbReference type="InterPro" id="IPR001752">
    <property type="entry name" value="Kinesin_motor_dom"/>
</dbReference>
<dbReference type="GO" id="GO:0008017">
    <property type="term" value="F:microtubule binding"/>
    <property type="evidence" value="ECO:0007669"/>
    <property type="project" value="InterPro"/>
</dbReference>
<dbReference type="CDD" id="cd00106">
    <property type="entry name" value="KISc"/>
    <property type="match status" value="1"/>
</dbReference>
<reference evidence="8" key="1">
    <citation type="submission" date="2011-05" db="EMBL/GenBank/DDBJ databases">
        <title>The genome sequence of Vittaforma corneae strain ATCC 50505.</title>
        <authorList>
            <consortium name="The Broad Institute Genome Sequencing Platform"/>
            <person name="Cuomo C."/>
            <person name="Didier E."/>
            <person name="Bowers L."/>
            <person name="Young S.K."/>
            <person name="Zeng Q."/>
            <person name="Gargeya S."/>
            <person name="Fitzgerald M."/>
            <person name="Haas B."/>
            <person name="Abouelleil A."/>
            <person name="Alvarado L."/>
            <person name="Arachchi H.M."/>
            <person name="Berlin A."/>
            <person name="Chapman S.B."/>
            <person name="Gearin G."/>
            <person name="Goldberg J."/>
            <person name="Griggs A."/>
            <person name="Gujja S."/>
            <person name="Hansen M."/>
            <person name="Heiman D."/>
            <person name="Howarth C."/>
            <person name="Larimer J."/>
            <person name="Lui A."/>
            <person name="MacDonald P.J.P."/>
            <person name="McCowen C."/>
            <person name="Montmayeur A."/>
            <person name="Murphy C."/>
            <person name="Neiman D."/>
            <person name="Pearson M."/>
            <person name="Priest M."/>
            <person name="Roberts A."/>
            <person name="Saif S."/>
            <person name="Shea T."/>
            <person name="Sisk P."/>
            <person name="Stolte C."/>
            <person name="Sykes S."/>
            <person name="Wortman J."/>
            <person name="Nusbaum C."/>
            <person name="Birren B."/>
        </authorList>
    </citation>
    <scope>NUCLEOTIDE SEQUENCE [LARGE SCALE GENOMIC DNA]</scope>
    <source>
        <strain evidence="8">ATCC 50505</strain>
    </source>
</reference>
<evidence type="ECO:0000256" key="4">
    <source>
        <dbReference type="RuleBase" id="RU000394"/>
    </source>
</evidence>
<dbReference type="RefSeq" id="XP_007603626.1">
    <property type="nucleotide sequence ID" value="XM_007603564.1"/>
</dbReference>
<evidence type="ECO:0000259" key="6">
    <source>
        <dbReference type="PROSITE" id="PS50067"/>
    </source>
</evidence>
<dbReference type="InParanoid" id="L2GPN9"/>
<feature type="coiled-coil region" evidence="5">
    <location>
        <begin position="301"/>
        <end position="342"/>
    </location>
</feature>
<dbReference type="GO" id="GO:0003777">
    <property type="term" value="F:microtubule motor activity"/>
    <property type="evidence" value="ECO:0007669"/>
    <property type="project" value="InterPro"/>
</dbReference>
<dbReference type="GeneID" id="19880891"/>
<dbReference type="Pfam" id="PF00225">
    <property type="entry name" value="Kinesin"/>
    <property type="match status" value="1"/>
</dbReference>
<keyword evidence="8" id="KW-1185">Reference proteome</keyword>
<dbReference type="GO" id="GO:0007018">
    <property type="term" value="P:microtubule-based movement"/>
    <property type="evidence" value="ECO:0007669"/>
    <property type="project" value="InterPro"/>
</dbReference>
<dbReference type="OMA" id="CRFRPQS"/>
<dbReference type="PROSITE" id="PS50067">
    <property type="entry name" value="KINESIN_MOTOR_2"/>
    <property type="match status" value="1"/>
</dbReference>
<dbReference type="OrthoDB" id="3176171at2759"/>
<proteinExistence type="inferred from homology"/>
<dbReference type="InterPro" id="IPR036961">
    <property type="entry name" value="Kinesin_motor_dom_sf"/>
</dbReference>
<dbReference type="GO" id="GO:0005874">
    <property type="term" value="C:microtubule"/>
    <property type="evidence" value="ECO:0007669"/>
    <property type="project" value="UniProtKB-KW"/>
</dbReference>
<evidence type="ECO:0000313" key="8">
    <source>
        <dbReference type="Proteomes" id="UP000011082"/>
    </source>
</evidence>
<dbReference type="VEuPathDB" id="MicrosporidiaDB:VICG_00173"/>
<sequence length="418" mass="47400">MNENILTCLRIKETSAKPVFTPNHINVQNKSFAVDSIFYGPDQNEIFQYVSKTILSKCVQGYNCSVFAYGQTGSGKTYTIQGTDSSPGLAQRSLSFFHNNYDEVKLSFIEIYNENMLDLSVPENEISIREDPVLGVTVDSLNVFISHSLMESLEFYKRGIANRKTAATQMNENSSRSHSIFTISLEMKNKNIVKKSKLCFVDLAGSEKIGDNEIERVKETCNINTSLLCLGKIVHKLSSNDRWHISYRDSKLTFLLKDSLGGNSKLAIIGTVNIDFPSDTVNTLNFLSRSKKITNSPSINYDTGRSTVAELTENIKQLDEENNTLKAEIAELRSQKENNIKSSIIYDVKKLKRDFNLLMDEFNVLCASSKAIIGNYYDTNRSAILEISENLRMLAERNKENIRNIFTKKRRIDEENDE</sequence>
<keyword evidence="1 3" id="KW-0547">Nucleotide-binding</keyword>
<evidence type="ECO:0000256" key="1">
    <source>
        <dbReference type="ARBA" id="ARBA00022741"/>
    </source>
</evidence>
<evidence type="ECO:0000313" key="7">
    <source>
        <dbReference type="EMBL" id="ELA42858.1"/>
    </source>
</evidence>
<dbReference type="PROSITE" id="PS00411">
    <property type="entry name" value="KINESIN_MOTOR_1"/>
    <property type="match status" value="1"/>
</dbReference>
<keyword evidence="2 3" id="KW-0067">ATP-binding</keyword>
<name>L2GPN9_VITCO</name>
<dbReference type="SUPFAM" id="SSF52540">
    <property type="entry name" value="P-loop containing nucleoside triphosphate hydrolases"/>
    <property type="match status" value="1"/>
</dbReference>
<dbReference type="GO" id="GO:0051231">
    <property type="term" value="P:spindle elongation"/>
    <property type="evidence" value="ECO:0007669"/>
    <property type="project" value="TreeGrafter"/>
</dbReference>
<dbReference type="GO" id="GO:0005524">
    <property type="term" value="F:ATP binding"/>
    <property type="evidence" value="ECO:0007669"/>
    <property type="project" value="UniProtKB-UniRule"/>
</dbReference>
<dbReference type="EMBL" id="JH370130">
    <property type="protein sequence ID" value="ELA42858.1"/>
    <property type="molecule type" value="Genomic_DNA"/>
</dbReference>
<dbReference type="InterPro" id="IPR027417">
    <property type="entry name" value="P-loop_NTPase"/>
</dbReference>
<keyword evidence="4" id="KW-0493">Microtubule</keyword>